<dbReference type="Proteomes" id="UP000308197">
    <property type="component" value="Unassembled WGS sequence"/>
</dbReference>
<accession>A0A5C3PGC4</accession>
<name>A0A5C3PGC4_9APHY</name>
<gene>
    <name evidence="1" type="ORF">K466DRAFT_490026</name>
</gene>
<keyword evidence="2" id="KW-1185">Reference proteome</keyword>
<dbReference type="AlphaFoldDB" id="A0A5C3PGC4"/>
<feature type="non-terminal residue" evidence="1">
    <location>
        <position position="1"/>
    </location>
</feature>
<reference evidence="1 2" key="1">
    <citation type="journal article" date="2019" name="Nat. Ecol. Evol.">
        <title>Megaphylogeny resolves global patterns of mushroom evolution.</title>
        <authorList>
            <person name="Varga T."/>
            <person name="Krizsan K."/>
            <person name="Foldi C."/>
            <person name="Dima B."/>
            <person name="Sanchez-Garcia M."/>
            <person name="Sanchez-Ramirez S."/>
            <person name="Szollosi G.J."/>
            <person name="Szarkandi J.G."/>
            <person name="Papp V."/>
            <person name="Albert L."/>
            <person name="Andreopoulos W."/>
            <person name="Angelini C."/>
            <person name="Antonin V."/>
            <person name="Barry K.W."/>
            <person name="Bougher N.L."/>
            <person name="Buchanan P."/>
            <person name="Buyck B."/>
            <person name="Bense V."/>
            <person name="Catcheside P."/>
            <person name="Chovatia M."/>
            <person name="Cooper J."/>
            <person name="Damon W."/>
            <person name="Desjardin D."/>
            <person name="Finy P."/>
            <person name="Geml J."/>
            <person name="Haridas S."/>
            <person name="Hughes K."/>
            <person name="Justo A."/>
            <person name="Karasinski D."/>
            <person name="Kautmanova I."/>
            <person name="Kiss B."/>
            <person name="Kocsube S."/>
            <person name="Kotiranta H."/>
            <person name="LaButti K.M."/>
            <person name="Lechner B.E."/>
            <person name="Liimatainen K."/>
            <person name="Lipzen A."/>
            <person name="Lukacs Z."/>
            <person name="Mihaltcheva S."/>
            <person name="Morgado L.N."/>
            <person name="Niskanen T."/>
            <person name="Noordeloos M.E."/>
            <person name="Ohm R.A."/>
            <person name="Ortiz-Santana B."/>
            <person name="Ovrebo C."/>
            <person name="Racz N."/>
            <person name="Riley R."/>
            <person name="Savchenko A."/>
            <person name="Shiryaev A."/>
            <person name="Soop K."/>
            <person name="Spirin V."/>
            <person name="Szebenyi C."/>
            <person name="Tomsovsky M."/>
            <person name="Tulloss R.E."/>
            <person name="Uehling J."/>
            <person name="Grigoriev I.V."/>
            <person name="Vagvolgyi C."/>
            <person name="Papp T."/>
            <person name="Martin F.M."/>
            <person name="Miettinen O."/>
            <person name="Hibbett D.S."/>
            <person name="Nagy L.G."/>
        </authorList>
    </citation>
    <scope>NUCLEOTIDE SEQUENCE [LARGE SCALE GENOMIC DNA]</scope>
    <source>
        <strain evidence="1 2">HHB13444</strain>
    </source>
</reference>
<evidence type="ECO:0000313" key="1">
    <source>
        <dbReference type="EMBL" id="TFK87909.1"/>
    </source>
</evidence>
<dbReference type="InParanoid" id="A0A5C3PGC4"/>
<organism evidence="1 2">
    <name type="scientific">Polyporus arcularius HHB13444</name>
    <dbReference type="NCBI Taxonomy" id="1314778"/>
    <lineage>
        <taxon>Eukaryota</taxon>
        <taxon>Fungi</taxon>
        <taxon>Dikarya</taxon>
        <taxon>Basidiomycota</taxon>
        <taxon>Agaricomycotina</taxon>
        <taxon>Agaricomycetes</taxon>
        <taxon>Polyporales</taxon>
        <taxon>Polyporaceae</taxon>
        <taxon>Polyporus</taxon>
    </lineage>
</organism>
<proteinExistence type="predicted"/>
<dbReference type="EMBL" id="ML211133">
    <property type="protein sequence ID" value="TFK87909.1"/>
    <property type="molecule type" value="Genomic_DNA"/>
</dbReference>
<dbReference type="STRING" id="1314778.A0A5C3PGC4"/>
<evidence type="ECO:0000313" key="2">
    <source>
        <dbReference type="Proteomes" id="UP000308197"/>
    </source>
</evidence>
<protein>
    <submittedName>
        <fullName evidence="1">Uncharacterized protein</fullName>
    </submittedName>
</protein>
<sequence>HPYSRLRLKREHPERRRKMWNLRLEKSIFTAKEISASSSPHRRKVYVESLEAHIDRLHEQLLGYALAPVPPQSLEPYRGLNGKTAKSMVCGLQYDTEEINLKLLELERAVRHHHLDITAYI</sequence>